<dbReference type="VEuPathDB" id="ToxoDB:TGCOUG_391170"/>
<name>A0A2G8YEY7_TOXGO</name>
<comment type="caution">
    <text evidence="2">The sequence shown here is derived from an EMBL/GenBank/DDBJ whole genome shotgun (WGS) entry which is preliminary data.</text>
</comment>
<evidence type="ECO:0000313" key="2">
    <source>
        <dbReference type="EMBL" id="PIM05519.1"/>
    </source>
</evidence>
<reference evidence="2 3" key="1">
    <citation type="journal article" date="2016" name="Nat. Commun.">
        <title>Local admixture of amplified and diversified secreted pathogenesis determinants shapes mosaic Toxoplasma gondii genomes.</title>
        <authorList>
            <person name="Lorenzi H."/>
            <person name="Khan A."/>
            <person name="Behnke M.S."/>
            <person name="Namasivayam S."/>
            <person name="Swapna L.S."/>
            <person name="Hadjithomas M."/>
            <person name="Karamycheva S."/>
            <person name="Pinney D."/>
            <person name="Brunk B.P."/>
            <person name="Ajioka J.W."/>
            <person name="Ajzenberg D."/>
            <person name="Boothroyd J.C."/>
            <person name="Boyle J.P."/>
            <person name="Darde M.L."/>
            <person name="Diaz-Miranda M.A."/>
            <person name="Dubey J.P."/>
            <person name="Fritz H.M."/>
            <person name="Gennari S.M."/>
            <person name="Gregory B.D."/>
            <person name="Kim K."/>
            <person name="Saeij J.P."/>
            <person name="Su C."/>
            <person name="White M.W."/>
            <person name="Zhu X.Q."/>
            <person name="Howe D.K."/>
            <person name="Rosenthal B.M."/>
            <person name="Grigg M.E."/>
            <person name="Parkinson J."/>
            <person name="Liu L."/>
            <person name="Kissinger J.C."/>
            <person name="Roos D.S."/>
            <person name="Sibley L.D."/>
        </authorList>
    </citation>
    <scope>NUCLEOTIDE SEQUENCE [LARGE SCALE GENOMIC DNA]</scope>
    <source>
        <strain evidence="2 3">COUG</strain>
    </source>
</reference>
<evidence type="ECO:0000313" key="3">
    <source>
        <dbReference type="Proteomes" id="UP000236343"/>
    </source>
</evidence>
<evidence type="ECO:0000256" key="1">
    <source>
        <dbReference type="SAM" id="MobiDB-lite"/>
    </source>
</evidence>
<dbReference type="AlphaFoldDB" id="A0A2G8YEY7"/>
<organism evidence="2 3">
    <name type="scientific">Toxoplasma gondii COUG</name>
    <dbReference type="NCBI Taxonomy" id="1074873"/>
    <lineage>
        <taxon>Eukaryota</taxon>
        <taxon>Sar</taxon>
        <taxon>Alveolata</taxon>
        <taxon>Apicomplexa</taxon>
        <taxon>Conoidasida</taxon>
        <taxon>Coccidia</taxon>
        <taxon>Eucoccidiorida</taxon>
        <taxon>Eimeriorina</taxon>
        <taxon>Sarcocystidae</taxon>
        <taxon>Toxoplasma</taxon>
    </lineage>
</organism>
<sequence length="127" mass="14826">MLLTQKRVRSPNIRTQVNYRMSAQNEREGRQNSPFSCVMTHRQNLGTKQTLLWKHEHDLRKEFRFAEDSRKVLKKETVSSLSSAYLRSSRIRCLHRGRRTTSRGRQGSLLPPLSLMEGLKPQSSTPF</sequence>
<protein>
    <submittedName>
        <fullName evidence="2">Uncharacterized protein</fullName>
    </submittedName>
</protein>
<dbReference type="EMBL" id="AGQR02000054">
    <property type="protein sequence ID" value="PIM05519.1"/>
    <property type="molecule type" value="Genomic_DNA"/>
</dbReference>
<accession>A0A2G8YEY7</accession>
<dbReference type="Proteomes" id="UP000236343">
    <property type="component" value="Unassembled WGS sequence"/>
</dbReference>
<feature type="region of interest" description="Disordered" evidence="1">
    <location>
        <begin position="96"/>
        <end position="127"/>
    </location>
</feature>
<proteinExistence type="predicted"/>
<gene>
    <name evidence="2" type="ORF">TGCOUG_391170</name>
</gene>